<proteinExistence type="predicted"/>
<reference evidence="1" key="1">
    <citation type="submission" date="2025-08" db="UniProtKB">
        <authorList>
            <consortium name="Ensembl"/>
        </authorList>
    </citation>
    <scope>IDENTIFICATION</scope>
</reference>
<dbReference type="InterPro" id="IPR018615">
    <property type="entry name" value="Ribosomal_mL55"/>
</dbReference>
<dbReference type="Gene3D" id="6.20.130.20">
    <property type="entry name" value="Mitochondrial ribosomal protein L55"/>
    <property type="match status" value="1"/>
</dbReference>
<dbReference type="GO" id="GO:0003735">
    <property type="term" value="F:structural constituent of ribosome"/>
    <property type="evidence" value="ECO:0007669"/>
    <property type="project" value="InterPro"/>
</dbReference>
<name>A0A7M4E326_CROPO</name>
<reference evidence="1" key="2">
    <citation type="submission" date="2025-09" db="UniProtKB">
        <authorList>
            <consortium name="Ensembl"/>
        </authorList>
    </citation>
    <scope>IDENTIFICATION</scope>
</reference>
<evidence type="ECO:0000313" key="1">
    <source>
        <dbReference type="Ensembl" id="ENSCPRP00005003439.1"/>
    </source>
</evidence>
<keyword evidence="2" id="KW-1185">Reference proteome</keyword>
<dbReference type="GeneTree" id="ENSGT00940000165232"/>
<dbReference type="InterPro" id="IPR044884">
    <property type="entry name" value="Ribosomal_mL55_sf"/>
</dbReference>
<gene>
    <name evidence="1" type="primary">MRPL55</name>
</gene>
<accession>A0A7M4E326</accession>
<dbReference type="PANTHER" id="PTHR34095">
    <property type="entry name" value="39S RIBOSOMAL PROTEIN L55, MITOCHONDRIAL"/>
    <property type="match status" value="1"/>
</dbReference>
<dbReference type="AlphaFoldDB" id="A0A7M4E326"/>
<evidence type="ECO:0000313" key="2">
    <source>
        <dbReference type="Proteomes" id="UP000594220"/>
    </source>
</evidence>
<dbReference type="GO" id="GO:0005762">
    <property type="term" value="C:mitochondrial large ribosomal subunit"/>
    <property type="evidence" value="ECO:0007669"/>
    <property type="project" value="InterPro"/>
</dbReference>
<protein>
    <submittedName>
        <fullName evidence="1">Mitochondrial ribosomal protein L55</fullName>
    </submittedName>
</protein>
<dbReference type="Pfam" id="PF09776">
    <property type="entry name" value="Mitoc_L55"/>
    <property type="match status" value="1"/>
</dbReference>
<dbReference type="OMA" id="IRIRYKE"/>
<dbReference type="PANTHER" id="PTHR34095:SF1">
    <property type="entry name" value="LARGE RIBOSOMAL SUBUNIT PROTEIN ML55"/>
    <property type="match status" value="1"/>
</dbReference>
<sequence length="125" mass="14919">MPCLNSFNSLLRRDLIQRLLPTIYSLHTTPSQHNSNRAAIANLQRQIYGRVYPVLVVRPDGSTIHIRYKEPRRILTLPVDLSTLPDAERRARLRRRSHSKHQTKQEKLLEYDINMDQYKKFWKKK</sequence>
<dbReference type="GO" id="GO:0006412">
    <property type="term" value="P:translation"/>
    <property type="evidence" value="ECO:0007669"/>
    <property type="project" value="TreeGrafter"/>
</dbReference>
<dbReference type="Proteomes" id="UP000594220">
    <property type="component" value="Unplaced"/>
</dbReference>
<organism evidence="1 2">
    <name type="scientific">Crocodylus porosus</name>
    <name type="common">Saltwater crocodile</name>
    <name type="synonym">Estuarine crocodile</name>
    <dbReference type="NCBI Taxonomy" id="8502"/>
    <lineage>
        <taxon>Eukaryota</taxon>
        <taxon>Metazoa</taxon>
        <taxon>Chordata</taxon>
        <taxon>Craniata</taxon>
        <taxon>Vertebrata</taxon>
        <taxon>Euteleostomi</taxon>
        <taxon>Archelosauria</taxon>
        <taxon>Archosauria</taxon>
        <taxon>Crocodylia</taxon>
        <taxon>Longirostres</taxon>
        <taxon>Crocodylidae</taxon>
        <taxon>Crocodylus</taxon>
    </lineage>
</organism>
<dbReference type="Ensembl" id="ENSCPRT00005004023.1">
    <property type="protein sequence ID" value="ENSCPRP00005003439.1"/>
    <property type="gene ID" value="ENSCPRG00005002519.1"/>
</dbReference>